<dbReference type="GO" id="GO:0005576">
    <property type="term" value="C:extracellular region"/>
    <property type="evidence" value="ECO:0007669"/>
    <property type="project" value="UniProtKB-SubCell"/>
</dbReference>
<keyword evidence="4 12" id="KW-0732">Signal</keyword>
<feature type="domain" description="Inositolphosphotransferase Aur1/Ipt1" evidence="13">
    <location>
        <begin position="532"/>
        <end position="711"/>
    </location>
</feature>
<reference evidence="16" key="1">
    <citation type="submission" date="2015-05" db="EMBL/GenBank/DDBJ databases">
        <authorList>
            <person name="Fogelqvist Johan"/>
        </authorList>
    </citation>
    <scope>NUCLEOTIDE SEQUENCE [LARGE SCALE GENOMIC DNA]</scope>
</reference>
<dbReference type="Pfam" id="PF14378">
    <property type="entry name" value="PAP2_3"/>
    <property type="match status" value="1"/>
</dbReference>
<evidence type="ECO:0000256" key="7">
    <source>
        <dbReference type="ARBA" id="ARBA00023295"/>
    </source>
</evidence>
<feature type="chain" id="PRO_5002565485" evidence="12">
    <location>
        <begin position="17"/>
        <end position="1746"/>
    </location>
</feature>
<keyword evidence="8" id="KW-0961">Cell wall biogenesis/degradation</keyword>
<feature type="domain" description="DUF4470" evidence="14">
    <location>
        <begin position="896"/>
        <end position="985"/>
    </location>
</feature>
<dbReference type="EMBL" id="CVQH01004446">
    <property type="protein sequence ID" value="CRK13224.1"/>
    <property type="molecule type" value="Genomic_DNA"/>
</dbReference>
<comment type="subcellular location">
    <subcellularLocation>
        <location evidence="1">Secreted</location>
    </subcellularLocation>
</comment>
<keyword evidence="6" id="KW-0325">Glycoprotein</keyword>
<dbReference type="SUPFAM" id="SSF51126">
    <property type="entry name" value="Pectin lyase-like"/>
    <property type="match status" value="1"/>
</dbReference>
<dbReference type="CDD" id="cd03386">
    <property type="entry name" value="PAP2_Aur1_like"/>
    <property type="match status" value="1"/>
</dbReference>
<keyword evidence="7 9" id="KW-0326">Glycosidase</keyword>
<dbReference type="Pfam" id="PF14737">
    <property type="entry name" value="DUF4470"/>
    <property type="match status" value="1"/>
</dbReference>
<evidence type="ECO:0000256" key="12">
    <source>
        <dbReference type="SAM" id="SignalP"/>
    </source>
</evidence>
<sequence>MHRLPISLLMAASAAATVLRFSPSILPSLPHDPLPAVRVPTKAYWIEKAALEGRQVCYIVPDPHGGDDAPAILEALNHKCRYKSIIILPSPLYHINTPMNTTNLEDVFIEQYGRLLWSNDVDYWLSVSMPINFQNQSTVWNFGGDRVVWQGHGSGTMDGNGQVWYDWARGRGNLAHRPTNINIKGLRDSVLKGLRFVQSPMSTMTIQHSSHVLLEDIYVNSTSRSEHNTLNTDGADTMYSDHITFRRWRIANGDDAIAVKANSTNISVYDSEFWHSTGIAVGSMGQFLGQHEHIEDFHVRNVTMHNVSRACYFKTWTGRQLGYPPNGGGGGTGHARNVVLEDITLDGMRATPLHIWQSLEAAPFSRILSPVPVLSCLAGDASRPLAKGGHRIGTLLRPGPRTTPRLAMSSSTSGLRNAAEPGFIVAAFTVGALINRRRARRGDEEKRLISAAQSPPLEPSSPESDDAEYLEQRCYTQELNLFSRFLRAFPFLVEIWYWNLTYWVYQLMRAFSARMIAGNKGVFMRAQDHALSILSFEQTLGIAVEQPIQAYILKNHPDIMALFARIYYSHICLGIVFLIYIYTHLTPSTFQRIRRTIALNNYIAFVILTTWRCMPPRLLPEEYGFIDVLHGGSHGGSAWTSNRFQLTIAAMPSLHFGTSLFLAVTLVRFSPHRPLRLLAPFWPMAMLLTIVSTANHFLLDAAVGACVPLLGWRYNRVMLRLKPIQDCVLRFLNIEYPDDPYGREVAESAAMKGVKMRFGKHKFHPELYALLAEIKMAQGQVEMAYKYAEKALEGWHAARHPDNTTTHSYLRNLLASRHLTNLDLVAARPHLDVISPQILEGMSKTDVTEHDVYRLLQLCLEHEPSRHALKSKIKSRIPLGKPAYAQQTPYDPIHTEPARPLVDAKLLSGDGPFDLFLAGPGDGRHFFATVIVAAKLASRRKKENAEAVPQQLHLTLCDHHPAAIGRLLVMLQLMETESRQLDEQEREISSASLAFVFSSPIIPDRAAEAVRAAASLVNYALHNWNNPKANPFHDYIQMSKSTREQVASFVTKWWEPCDQGYSLQIVNDTILKSNQMNQLQQTDPKKWLSMFPKASLSTQAESDISNHVGILGLPKCFVDVDSDDEDPDDDESDYEDSEDEDDWPTFVDEDPRIKDAQLYKVIQQYHVLCMTTTGSASARDQQRKELVDLMRTHISLSWKANATMLVEDVDGFKGNGQGHKPFVVPKFAGCYGVAVLLSGMGLIPKVDLENPTNALNALQVFFRDFWDSFQQIRGSLKLNIVLGDAIDVLEQLRLGLPERENESDNSGIQGVASQTPCKFDKIDMSSVADASGGPMALFLTVPHVLKSTDNGSHIMFIAWEGTMEYRSHVDYLNEFLGLQRRELIPAIYGLTLDELTQKLVDEAPRSDQARPLHMGTPMGWNKIELKTPLVVTSGKRYLIAMMLDQHLLTLCLSPHPRSTLNRNKRCHRTHSLNLSSYFRLVAQLSDRGLDPHLLFQQVARILTPDFETKARFPTEIWSFMEPDYMSGKHMDREFTRINLRPWHSELSTLAIIWQRLLNFSIVTSKLTLQDVSRFELLLDSDRDIEIPNPEAPEFVIVFVKEHDQYLFDGSGLAMALARGESPDDFEFAEFLRNNSHVVTTWKWDGEKQIASFWLRNDVVEDMLESSHLWNAFLYRTDDWNMCVDGPFDMTCNILRKCEPWLQGEWKEPGDNVDDFLQRWMEDSEGDLETEHPVDEGESSSSSIAAK</sequence>
<dbReference type="GO" id="GO:0016020">
    <property type="term" value="C:membrane"/>
    <property type="evidence" value="ECO:0007669"/>
    <property type="project" value="UniProtKB-SubCell"/>
</dbReference>
<comment type="similarity">
    <text evidence="2 9">Belongs to the glycosyl hydrolase 28 family.</text>
</comment>
<accession>A0A0G4KTT8</accession>
<keyword evidence="16" id="KW-1185">Reference proteome</keyword>
<evidence type="ECO:0000256" key="10">
    <source>
        <dbReference type="SAM" id="MobiDB-lite"/>
    </source>
</evidence>
<dbReference type="InterPro" id="IPR026841">
    <property type="entry name" value="Aur1/Ipt1"/>
</dbReference>
<dbReference type="InterPro" id="IPR027974">
    <property type="entry name" value="DUF4470"/>
</dbReference>
<evidence type="ECO:0000256" key="8">
    <source>
        <dbReference type="ARBA" id="ARBA00023316"/>
    </source>
</evidence>
<evidence type="ECO:0000256" key="11">
    <source>
        <dbReference type="SAM" id="Phobius"/>
    </source>
</evidence>
<dbReference type="PANTHER" id="PTHR31736">
    <property type="match status" value="1"/>
</dbReference>
<feature type="region of interest" description="Disordered" evidence="10">
    <location>
        <begin position="1120"/>
        <end position="1146"/>
    </location>
</feature>
<dbReference type="Pfam" id="PF00295">
    <property type="entry name" value="Glyco_hydro_28"/>
    <property type="match status" value="1"/>
</dbReference>
<evidence type="ECO:0000256" key="1">
    <source>
        <dbReference type="ARBA" id="ARBA00004613"/>
    </source>
</evidence>
<dbReference type="Gene3D" id="2.160.20.10">
    <property type="entry name" value="Single-stranded right-handed beta-helix, Pectin lyase-like"/>
    <property type="match status" value="1"/>
</dbReference>
<feature type="transmembrane region" description="Helical" evidence="11">
    <location>
        <begin position="646"/>
        <end position="669"/>
    </location>
</feature>
<feature type="transmembrane region" description="Helical" evidence="11">
    <location>
        <begin position="566"/>
        <end position="585"/>
    </location>
</feature>
<keyword evidence="5 9" id="KW-0378">Hydrolase</keyword>
<feature type="compositionally biased region" description="Acidic residues" evidence="10">
    <location>
        <begin position="1120"/>
        <end position="1143"/>
    </location>
</feature>
<feature type="transmembrane region" description="Helical" evidence="11">
    <location>
        <begin position="681"/>
        <end position="699"/>
    </location>
</feature>
<dbReference type="PANTHER" id="PTHR31736:SF8">
    <property type="entry name" value="PUTATIVE (AFU_ORTHOLOGUE AFUA_7G06410)-RELATED"/>
    <property type="match status" value="1"/>
</dbReference>
<evidence type="ECO:0000313" key="15">
    <source>
        <dbReference type="EMBL" id="CRK13224.1"/>
    </source>
</evidence>
<evidence type="ECO:0000313" key="16">
    <source>
        <dbReference type="Proteomes" id="UP000044602"/>
    </source>
</evidence>
<feature type="region of interest" description="Disordered" evidence="10">
    <location>
        <begin position="445"/>
        <end position="465"/>
    </location>
</feature>
<feature type="region of interest" description="Disordered" evidence="10">
    <location>
        <begin position="1724"/>
        <end position="1746"/>
    </location>
</feature>
<dbReference type="InterPro" id="IPR011050">
    <property type="entry name" value="Pectin_lyase_fold/virulence"/>
</dbReference>
<dbReference type="InterPro" id="IPR000743">
    <property type="entry name" value="Glyco_hydro_28"/>
</dbReference>
<gene>
    <name evidence="15" type="ORF">BN1708_002580</name>
</gene>
<evidence type="ECO:0000259" key="13">
    <source>
        <dbReference type="Pfam" id="PF14378"/>
    </source>
</evidence>
<feature type="region of interest" description="Disordered" evidence="10">
    <location>
        <begin position="389"/>
        <end position="415"/>
    </location>
</feature>
<proteinExistence type="inferred from homology"/>
<evidence type="ECO:0000256" key="2">
    <source>
        <dbReference type="ARBA" id="ARBA00008834"/>
    </source>
</evidence>
<evidence type="ECO:0000256" key="5">
    <source>
        <dbReference type="ARBA" id="ARBA00022801"/>
    </source>
</evidence>
<keyword evidence="3" id="KW-0964">Secreted</keyword>
<feature type="transmembrane region" description="Helical" evidence="11">
    <location>
        <begin position="597"/>
        <end position="614"/>
    </location>
</feature>
<protein>
    <submittedName>
        <fullName evidence="15">Uncharacterized protein</fullName>
    </submittedName>
</protein>
<dbReference type="InterPro" id="IPR012334">
    <property type="entry name" value="Pectin_lyas_fold"/>
</dbReference>
<dbReference type="GO" id="GO:0005975">
    <property type="term" value="P:carbohydrate metabolic process"/>
    <property type="evidence" value="ECO:0007669"/>
    <property type="project" value="InterPro"/>
</dbReference>
<organism evidence="15 16">
    <name type="scientific">Verticillium longisporum</name>
    <name type="common">Verticillium dahliae var. longisporum</name>
    <dbReference type="NCBI Taxonomy" id="100787"/>
    <lineage>
        <taxon>Eukaryota</taxon>
        <taxon>Fungi</taxon>
        <taxon>Dikarya</taxon>
        <taxon>Ascomycota</taxon>
        <taxon>Pezizomycotina</taxon>
        <taxon>Sordariomycetes</taxon>
        <taxon>Hypocreomycetidae</taxon>
        <taxon>Glomerellales</taxon>
        <taxon>Plectosphaerellaceae</taxon>
        <taxon>Verticillium</taxon>
    </lineage>
</organism>
<dbReference type="GO" id="GO:0004650">
    <property type="term" value="F:polygalacturonase activity"/>
    <property type="evidence" value="ECO:0007669"/>
    <property type="project" value="InterPro"/>
</dbReference>
<keyword evidence="11" id="KW-1133">Transmembrane helix</keyword>
<evidence type="ECO:0000256" key="9">
    <source>
        <dbReference type="RuleBase" id="RU361169"/>
    </source>
</evidence>
<keyword evidence="11" id="KW-0472">Membrane</keyword>
<keyword evidence="11" id="KW-0812">Transmembrane</keyword>
<feature type="signal peptide" evidence="12">
    <location>
        <begin position="1"/>
        <end position="16"/>
    </location>
</feature>
<evidence type="ECO:0000259" key="14">
    <source>
        <dbReference type="Pfam" id="PF14737"/>
    </source>
</evidence>
<evidence type="ECO:0000256" key="6">
    <source>
        <dbReference type="ARBA" id="ARBA00023180"/>
    </source>
</evidence>
<evidence type="ECO:0000256" key="3">
    <source>
        <dbReference type="ARBA" id="ARBA00022525"/>
    </source>
</evidence>
<dbReference type="Proteomes" id="UP000044602">
    <property type="component" value="Unassembled WGS sequence"/>
</dbReference>
<dbReference type="GO" id="GO:0071555">
    <property type="term" value="P:cell wall organization"/>
    <property type="evidence" value="ECO:0007669"/>
    <property type="project" value="UniProtKB-KW"/>
</dbReference>
<name>A0A0G4KTT8_VERLO</name>
<evidence type="ECO:0000256" key="4">
    <source>
        <dbReference type="ARBA" id="ARBA00022729"/>
    </source>
</evidence>